<dbReference type="Pfam" id="PF01101">
    <property type="entry name" value="HMG14_17"/>
    <property type="match status" value="1"/>
</dbReference>
<dbReference type="PRINTS" id="PR00925">
    <property type="entry name" value="NONHISHMG17"/>
</dbReference>
<evidence type="ECO:0000256" key="1">
    <source>
        <dbReference type="ARBA" id="ARBA00004123"/>
    </source>
</evidence>
<evidence type="ECO:0000256" key="7">
    <source>
        <dbReference type="ARBA" id="ARBA00042290"/>
    </source>
</evidence>
<dbReference type="PANTHER" id="PTHR23087">
    <property type="entry name" value="NONHISTONE CHROMOSOMAL PROTEIN HMG"/>
    <property type="match status" value="1"/>
</dbReference>
<evidence type="ECO:0000256" key="6">
    <source>
        <dbReference type="ARBA" id="ARBA00040304"/>
    </source>
</evidence>
<sequence>MNNCFPFSTTETKRKLSVAMKSDKLTQAEARMAAEGDAEGDKDTVNAKPQGRTARLFDKSAPPKPEPKPKKTPAKKGEKVPKGKKGKPMLRLSWYNRSRLNTASLFLPGDAGPNISFLLSSAELQSPAQGSWSTDM</sequence>
<feature type="non-terminal residue" evidence="9">
    <location>
        <position position="136"/>
    </location>
</feature>
<dbReference type="AlphaFoldDB" id="A0A1A6GX15"/>
<dbReference type="STRING" id="56216.A0A1A6GX15"/>
<evidence type="ECO:0000256" key="3">
    <source>
        <dbReference type="ARBA" id="ARBA00023125"/>
    </source>
</evidence>
<gene>
    <name evidence="9" type="ORF">A6R68_00754</name>
</gene>
<evidence type="ECO:0000256" key="2">
    <source>
        <dbReference type="ARBA" id="ARBA00007696"/>
    </source>
</evidence>
<dbReference type="GO" id="GO:0005634">
    <property type="term" value="C:nucleus"/>
    <property type="evidence" value="ECO:0007669"/>
    <property type="project" value="UniProtKB-SubCell"/>
</dbReference>
<evidence type="ECO:0000313" key="9">
    <source>
        <dbReference type="EMBL" id="OBS70711.1"/>
    </source>
</evidence>
<dbReference type="GO" id="GO:0031492">
    <property type="term" value="F:nucleosomal DNA binding"/>
    <property type="evidence" value="ECO:0007669"/>
    <property type="project" value="InterPro"/>
</dbReference>
<reference evidence="9 10" key="1">
    <citation type="submission" date="2016-06" db="EMBL/GenBank/DDBJ databases">
        <title>The Draft Genome Sequence and Annotation of the Desert Woodrat Neotoma lepida.</title>
        <authorList>
            <person name="Campbell M."/>
            <person name="Oakeson K.F."/>
            <person name="Yandell M."/>
            <person name="Halpert J.R."/>
            <person name="Dearing D."/>
        </authorList>
    </citation>
    <scope>NUCLEOTIDE SEQUENCE [LARGE SCALE GENOMIC DNA]</scope>
    <source>
        <strain evidence="9">417</strain>
        <tissue evidence="9">Liver</tissue>
    </source>
</reference>
<dbReference type="SMART" id="SM00527">
    <property type="entry name" value="HMG17"/>
    <property type="match status" value="1"/>
</dbReference>
<evidence type="ECO:0000256" key="4">
    <source>
        <dbReference type="ARBA" id="ARBA00023242"/>
    </source>
</evidence>
<evidence type="ECO:0000256" key="8">
    <source>
        <dbReference type="SAM" id="MobiDB-lite"/>
    </source>
</evidence>
<feature type="compositionally biased region" description="Basic and acidic residues" evidence="8">
    <location>
        <begin position="65"/>
        <end position="81"/>
    </location>
</feature>
<keyword evidence="3" id="KW-0238">DNA-binding</keyword>
<dbReference type="PANTHER" id="PTHR23087:SF13">
    <property type="entry name" value="NON-HISTONE CHROMOSOMAL PROTEIN HMG-17"/>
    <property type="match status" value="1"/>
</dbReference>
<organism evidence="9 10">
    <name type="scientific">Neotoma lepida</name>
    <name type="common">Desert woodrat</name>
    <dbReference type="NCBI Taxonomy" id="56216"/>
    <lineage>
        <taxon>Eukaryota</taxon>
        <taxon>Metazoa</taxon>
        <taxon>Chordata</taxon>
        <taxon>Craniata</taxon>
        <taxon>Vertebrata</taxon>
        <taxon>Euteleostomi</taxon>
        <taxon>Mammalia</taxon>
        <taxon>Eutheria</taxon>
        <taxon>Euarchontoglires</taxon>
        <taxon>Glires</taxon>
        <taxon>Rodentia</taxon>
        <taxon>Myomorpha</taxon>
        <taxon>Muroidea</taxon>
        <taxon>Cricetidae</taxon>
        <taxon>Neotominae</taxon>
        <taxon>Neotoma</taxon>
    </lineage>
</organism>
<comment type="similarity">
    <text evidence="2">Belongs to the HMGN family.</text>
</comment>
<evidence type="ECO:0000313" key="10">
    <source>
        <dbReference type="Proteomes" id="UP000092124"/>
    </source>
</evidence>
<feature type="region of interest" description="Disordered" evidence="8">
    <location>
        <begin position="27"/>
        <end position="91"/>
    </location>
</feature>
<proteinExistence type="inferred from homology"/>
<protein>
    <recommendedName>
        <fullName evidence="6">Non-histone chromosomal protein HMG-17</fullName>
    </recommendedName>
    <alternativeName>
        <fullName evidence="7">High mobility group nucleosome-binding domain-containing protein 2</fullName>
    </alternativeName>
</protein>
<name>A0A1A6GX15_NEOLE</name>
<evidence type="ECO:0000256" key="5">
    <source>
        <dbReference type="ARBA" id="ARBA00037490"/>
    </source>
</evidence>
<dbReference type="GO" id="GO:0006325">
    <property type="term" value="P:chromatin organization"/>
    <property type="evidence" value="ECO:0007669"/>
    <property type="project" value="TreeGrafter"/>
</dbReference>
<dbReference type="EMBL" id="LZPO01066280">
    <property type="protein sequence ID" value="OBS70711.1"/>
    <property type="molecule type" value="Genomic_DNA"/>
</dbReference>
<keyword evidence="4" id="KW-0539">Nucleus</keyword>
<accession>A0A1A6GX15</accession>
<comment type="caution">
    <text evidence="9">The sequence shown here is derived from an EMBL/GenBank/DDBJ whole genome shotgun (WGS) entry which is preliminary data.</text>
</comment>
<keyword evidence="10" id="KW-1185">Reference proteome</keyword>
<comment type="subcellular location">
    <subcellularLocation>
        <location evidence="1">Nucleus</location>
    </subcellularLocation>
</comment>
<dbReference type="InterPro" id="IPR000079">
    <property type="entry name" value="HMGN_fam"/>
</dbReference>
<comment type="function">
    <text evidence="5">Binds to the inner side of the nucleosomal DNA thus altering the interaction between the DNA and the histone octamer. May be involved in the process which maintains transcribable genes in a unique chromatin conformation.</text>
</comment>
<dbReference type="GO" id="GO:0000785">
    <property type="term" value="C:chromatin"/>
    <property type="evidence" value="ECO:0007669"/>
    <property type="project" value="InterPro"/>
</dbReference>
<dbReference type="Proteomes" id="UP000092124">
    <property type="component" value="Unassembled WGS sequence"/>
</dbReference>